<reference evidence="4" key="1">
    <citation type="journal article" date="2019" name="Int. J. Syst. Evol. Microbiol.">
        <title>The Global Catalogue of Microorganisms (GCM) 10K type strain sequencing project: providing services to taxonomists for standard genome sequencing and annotation.</title>
        <authorList>
            <consortium name="The Broad Institute Genomics Platform"/>
            <consortium name="The Broad Institute Genome Sequencing Center for Infectious Disease"/>
            <person name="Wu L."/>
            <person name="Ma J."/>
        </authorList>
    </citation>
    <scope>NUCLEOTIDE SEQUENCE [LARGE SCALE GENOMIC DNA]</scope>
    <source>
        <strain evidence="4">KCTC 22157</strain>
    </source>
</reference>
<comment type="caution">
    <text evidence="3">The sequence shown here is derived from an EMBL/GenBank/DDBJ whole genome shotgun (WGS) entry which is preliminary data.</text>
</comment>
<evidence type="ECO:0000256" key="1">
    <source>
        <dbReference type="SAM" id="MobiDB-lite"/>
    </source>
</evidence>
<organism evidence="3 4">
    <name type="scientific">Halomonas johnsoniae</name>
    <dbReference type="NCBI Taxonomy" id="502832"/>
    <lineage>
        <taxon>Bacteria</taxon>
        <taxon>Pseudomonadati</taxon>
        <taxon>Pseudomonadota</taxon>
        <taxon>Gammaproteobacteria</taxon>
        <taxon>Oceanospirillales</taxon>
        <taxon>Halomonadaceae</taxon>
        <taxon>Halomonas</taxon>
    </lineage>
</organism>
<feature type="region of interest" description="Disordered" evidence="1">
    <location>
        <begin position="174"/>
        <end position="230"/>
    </location>
</feature>
<evidence type="ECO:0000313" key="3">
    <source>
        <dbReference type="EMBL" id="GGW47650.1"/>
    </source>
</evidence>
<gene>
    <name evidence="3" type="ORF">GCM10007158_05870</name>
</gene>
<keyword evidence="2" id="KW-1133">Transmembrane helix</keyword>
<keyword evidence="4" id="KW-1185">Reference proteome</keyword>
<keyword evidence="2" id="KW-0472">Membrane</keyword>
<accession>A0ABQ2WB30</accession>
<dbReference type="RefSeq" id="WP_193460932.1">
    <property type="nucleotide sequence ID" value="NZ_BMXO01000001.1"/>
</dbReference>
<dbReference type="Proteomes" id="UP000647585">
    <property type="component" value="Unassembled WGS sequence"/>
</dbReference>
<feature type="compositionally biased region" description="Low complexity" evidence="1">
    <location>
        <begin position="176"/>
        <end position="192"/>
    </location>
</feature>
<evidence type="ECO:0000256" key="2">
    <source>
        <dbReference type="SAM" id="Phobius"/>
    </source>
</evidence>
<feature type="transmembrane region" description="Helical" evidence="2">
    <location>
        <begin position="64"/>
        <end position="86"/>
    </location>
</feature>
<sequence length="230" mass="26345">MKSEKHEFLYTYARAAFDDELQRFRNIEDKSARYLSLLSVGVLAYTVLLRFYSDLLFPTESLLQWLACTVVAFTYLAFASSWSFLYRALRFQEMPRLPLDEKFIERYEPESLPTIQFALTKTCSEALKYARKGNAEKLELLIKGYRDIACAMWSLTLSAMLIVSLSATIERKNPMSEENNQESQSQPEPSVEPSKDVPPPEVTFVLDHGIPEVQRGQQQIDESGSEDTGE</sequence>
<name>A0ABQ2WB30_9GAMM</name>
<keyword evidence="2" id="KW-0812">Transmembrane</keyword>
<evidence type="ECO:0000313" key="4">
    <source>
        <dbReference type="Proteomes" id="UP000647585"/>
    </source>
</evidence>
<dbReference type="EMBL" id="BMXO01000001">
    <property type="protein sequence ID" value="GGW47650.1"/>
    <property type="molecule type" value="Genomic_DNA"/>
</dbReference>
<protein>
    <submittedName>
        <fullName evidence="3">Uncharacterized protein</fullName>
    </submittedName>
</protein>
<feature type="transmembrane region" description="Helical" evidence="2">
    <location>
        <begin position="32"/>
        <end position="52"/>
    </location>
</feature>
<proteinExistence type="predicted"/>